<dbReference type="Gene3D" id="1.20.1600.10">
    <property type="entry name" value="Outer membrane efflux proteins (OEP)"/>
    <property type="match status" value="1"/>
</dbReference>
<organism evidence="3 4">
    <name type="scientific">Comamonas terrae</name>
    <dbReference type="NCBI Taxonomy" id="673548"/>
    <lineage>
        <taxon>Bacteria</taxon>
        <taxon>Pseudomonadati</taxon>
        <taxon>Pseudomonadota</taxon>
        <taxon>Betaproteobacteria</taxon>
        <taxon>Burkholderiales</taxon>
        <taxon>Comamonadaceae</taxon>
        <taxon>Comamonas</taxon>
    </lineage>
</organism>
<feature type="signal peptide" evidence="2">
    <location>
        <begin position="1"/>
        <end position="36"/>
    </location>
</feature>
<dbReference type="EMBL" id="JBHUMV010000005">
    <property type="protein sequence ID" value="MFD2754881.1"/>
    <property type="molecule type" value="Genomic_DNA"/>
</dbReference>
<proteinExistence type="predicted"/>
<dbReference type="Proteomes" id="UP001597463">
    <property type="component" value="Unassembled WGS sequence"/>
</dbReference>
<comment type="caution">
    <text evidence="3">The sequence shown here is derived from an EMBL/GenBank/DDBJ whole genome shotgun (WGS) entry which is preliminary data.</text>
</comment>
<keyword evidence="4" id="KW-1185">Reference proteome</keyword>
<dbReference type="SUPFAM" id="SSF56954">
    <property type="entry name" value="Outer membrane efflux proteins (OEP)"/>
    <property type="match status" value="1"/>
</dbReference>
<evidence type="ECO:0000256" key="1">
    <source>
        <dbReference type="SAM" id="Coils"/>
    </source>
</evidence>
<gene>
    <name evidence="3" type="ORF">ACFSW6_12345</name>
</gene>
<feature type="coiled-coil region" evidence="1">
    <location>
        <begin position="343"/>
        <end position="370"/>
    </location>
</feature>
<reference evidence="4" key="1">
    <citation type="journal article" date="2019" name="Int. J. Syst. Evol. Microbiol.">
        <title>The Global Catalogue of Microorganisms (GCM) 10K type strain sequencing project: providing services to taxonomists for standard genome sequencing and annotation.</title>
        <authorList>
            <consortium name="The Broad Institute Genomics Platform"/>
            <consortium name="The Broad Institute Genome Sequencing Center for Infectious Disease"/>
            <person name="Wu L."/>
            <person name="Ma J."/>
        </authorList>
    </citation>
    <scope>NUCLEOTIDE SEQUENCE [LARGE SCALE GENOMIC DNA]</scope>
    <source>
        <strain evidence="4">TISTR 1906</strain>
    </source>
</reference>
<keyword evidence="2" id="KW-0732">Signal</keyword>
<dbReference type="RefSeq" id="WP_066475735.1">
    <property type="nucleotide sequence ID" value="NZ_BCNT01000005.1"/>
</dbReference>
<accession>A0ABW5UNY6</accession>
<name>A0ABW5UNY6_9BURK</name>
<feature type="chain" id="PRO_5045222640" evidence="2">
    <location>
        <begin position="37"/>
        <end position="762"/>
    </location>
</feature>
<evidence type="ECO:0000313" key="3">
    <source>
        <dbReference type="EMBL" id="MFD2754881.1"/>
    </source>
</evidence>
<sequence length="762" mass="82362">MKPFFLHSLSGRPYRVRALSGLIGAGLLAGALGTSAQTAVSAAPAAPASAADAGQPWSWSDLQAWSAEQGPAVRLARLKEHVASSNLKLVESDNGARLVAATSLTRAKEPVTDTLNRNYSRLAGQAGLRWSFLGAEEARRRSVLEARTEQLSSTAQTQLLQAQAVTELGRLYVRYLRSQQREQVAQAYLSTRSQIESKLQERVAGGHMLRSEGLDLQGYYEAAQNRVAREREVQRAALQQMGFLTGRHLRPQPVPALAMPQTCMSPAVLQDALNTHPALESARYAMEGTREQAQHTRYGGVIGGVQLSQSLSKDFGGSPGHATAVAVDVSIPLQWRSQKDAMAAKLQGQYDEAAEQYAQTQSKLQLEQQTVLEQYKLNQNELRSSAQRYAAATEGLRVAQLRAPSLDGDGLVQAIKAGNGRYEAAVRYISAAEEVDLAAMDMLYYTRGCSLQTRNDDPLQAAVLQRTGAAVPAAPAAAGAAAAMAAAGPAAAAQKAGPGDEAGAAKSAAAAAQAAPAGTGWYAWKGWQWVQQPARVDQLPQGTQRLLVSFTEEQLQRLAADGHARQGLEQLAQRARQRGIGLELLLGEPTWVLPQGRGNMLALLQKVQSMPFGMVHLDLERSQLPEAQQKDWDRHALDSLKEAVGQSRLPISLTTHHRELRDPGFLQALQKAGVKEVVPMIYSANAQSTVNVIKQLPPMPQGLDLAVAQSIEKELPSEESLFRVGRRQALAHWQGVAQSLRTVPGFKGIVVQSWEDYMEAQP</sequence>
<evidence type="ECO:0000313" key="4">
    <source>
        <dbReference type="Proteomes" id="UP001597463"/>
    </source>
</evidence>
<evidence type="ECO:0000256" key="2">
    <source>
        <dbReference type="SAM" id="SignalP"/>
    </source>
</evidence>
<keyword evidence="1" id="KW-0175">Coiled coil</keyword>
<protein>
    <submittedName>
        <fullName evidence="3">TolC family protein</fullName>
    </submittedName>
</protein>